<keyword evidence="8" id="KW-1185">Reference proteome</keyword>
<feature type="transmembrane region" description="Helical" evidence="5">
    <location>
        <begin position="65"/>
        <end position="84"/>
    </location>
</feature>
<evidence type="ECO:0000256" key="4">
    <source>
        <dbReference type="ARBA" id="ARBA00023136"/>
    </source>
</evidence>
<feature type="domain" description="O-antigen ligase-related" evidence="6">
    <location>
        <begin position="226"/>
        <end position="378"/>
    </location>
</feature>
<keyword evidence="3 5" id="KW-1133">Transmembrane helix</keyword>
<feature type="transmembrane region" description="Helical" evidence="5">
    <location>
        <begin position="238"/>
        <end position="257"/>
    </location>
</feature>
<evidence type="ECO:0000256" key="3">
    <source>
        <dbReference type="ARBA" id="ARBA00022989"/>
    </source>
</evidence>
<keyword evidence="2 5" id="KW-0812">Transmembrane</keyword>
<dbReference type="InterPro" id="IPR051533">
    <property type="entry name" value="WaaL-like"/>
</dbReference>
<feature type="transmembrane region" description="Helical" evidence="5">
    <location>
        <begin position="269"/>
        <end position="287"/>
    </location>
</feature>
<feature type="transmembrane region" description="Helical" evidence="5">
    <location>
        <begin position="365"/>
        <end position="383"/>
    </location>
</feature>
<evidence type="ECO:0000256" key="2">
    <source>
        <dbReference type="ARBA" id="ARBA00022692"/>
    </source>
</evidence>
<evidence type="ECO:0000259" key="6">
    <source>
        <dbReference type="Pfam" id="PF04932"/>
    </source>
</evidence>
<protein>
    <submittedName>
        <fullName evidence="7">O-antigen ligase family protein</fullName>
    </submittedName>
</protein>
<sequence>MGIHALLGFASLLSPFPLIIWFYLSFFTSMVQVLRPSTPPSIYAAMMVYLLSFELIARMAQTSPYIPYEMGKYLFFILLVIGILKYRTSQWPALWMALALIPGAILDLSGQVSFLDMIFNFLGPLNVALAILFFKGKRFSRTMFMNLIILMIYPMVAVLAHAIFKAPDLGDVEFELGANMVTSGGFGSNQVSTGLGLASFLVFIFWINNWKLTGYRWLDTTLLAVFILQGLLTFSRGGMVTGFLGIFVLLVVLRNAKTWQIRKYNLPRIGKYLIPSFILIMGVFFAVNRLTDGMLLLRYQGETAGTVSGSKQKSLNTITSGRFDIFTGDIDLFLENPILGVGAGASKYLREKMTGVVAHVELSRLLGEHGLLGVIYFLILVNYGLKLPRSNPNPALVGVVTALFVVGVFTSFHAAMRTFVSPMTIGLSMVFIRGIANQKVKPKNEVNQTVVKL</sequence>
<proteinExistence type="predicted"/>
<accession>A0ABW0BRY8</accession>
<dbReference type="PANTHER" id="PTHR37422">
    <property type="entry name" value="TEICHURONIC ACID BIOSYNTHESIS PROTEIN TUAE"/>
    <property type="match status" value="1"/>
</dbReference>
<reference evidence="8" key="1">
    <citation type="journal article" date="2019" name="Int. J. Syst. Evol. Microbiol.">
        <title>The Global Catalogue of Microorganisms (GCM) 10K type strain sequencing project: providing services to taxonomists for standard genome sequencing and annotation.</title>
        <authorList>
            <consortium name="The Broad Institute Genomics Platform"/>
            <consortium name="The Broad Institute Genome Sequencing Center for Infectious Disease"/>
            <person name="Wu L."/>
            <person name="Ma J."/>
        </authorList>
    </citation>
    <scope>NUCLEOTIDE SEQUENCE [LARGE SCALE GENOMIC DNA]</scope>
    <source>
        <strain evidence="8">CGMCC 1.7030</strain>
    </source>
</reference>
<feature type="transmembrane region" description="Helical" evidence="5">
    <location>
        <begin position="114"/>
        <end position="134"/>
    </location>
</feature>
<comment type="caution">
    <text evidence="7">The sequence shown here is derived from an EMBL/GenBank/DDBJ whole genome shotgun (WGS) entry which is preliminary data.</text>
</comment>
<organism evidence="7 8">
    <name type="scientific">Algoriphagus aquatilis</name>
    <dbReference type="NCBI Taxonomy" id="490186"/>
    <lineage>
        <taxon>Bacteria</taxon>
        <taxon>Pseudomonadati</taxon>
        <taxon>Bacteroidota</taxon>
        <taxon>Cytophagia</taxon>
        <taxon>Cytophagales</taxon>
        <taxon>Cyclobacteriaceae</taxon>
        <taxon>Algoriphagus</taxon>
    </lineage>
</organism>
<evidence type="ECO:0000313" key="8">
    <source>
        <dbReference type="Proteomes" id="UP001596163"/>
    </source>
</evidence>
<dbReference type="Proteomes" id="UP001596163">
    <property type="component" value="Unassembled WGS sequence"/>
</dbReference>
<keyword evidence="7" id="KW-0436">Ligase</keyword>
<evidence type="ECO:0000256" key="1">
    <source>
        <dbReference type="ARBA" id="ARBA00004141"/>
    </source>
</evidence>
<keyword evidence="4 5" id="KW-0472">Membrane</keyword>
<evidence type="ECO:0000256" key="5">
    <source>
        <dbReference type="SAM" id="Phobius"/>
    </source>
</evidence>
<evidence type="ECO:0000313" key="7">
    <source>
        <dbReference type="EMBL" id="MFC5190264.1"/>
    </source>
</evidence>
<feature type="transmembrane region" description="Helical" evidence="5">
    <location>
        <begin position="214"/>
        <end position="232"/>
    </location>
</feature>
<feature type="transmembrane region" description="Helical" evidence="5">
    <location>
        <begin position="40"/>
        <end position="59"/>
    </location>
</feature>
<feature type="transmembrane region" description="Helical" evidence="5">
    <location>
        <begin position="395"/>
        <end position="413"/>
    </location>
</feature>
<gene>
    <name evidence="7" type="ORF">ACFPIK_00690</name>
</gene>
<name>A0ABW0BRY8_9BACT</name>
<dbReference type="InterPro" id="IPR007016">
    <property type="entry name" value="O-antigen_ligase-rel_domated"/>
</dbReference>
<feature type="transmembrane region" description="Helical" evidence="5">
    <location>
        <begin position="184"/>
        <end position="207"/>
    </location>
</feature>
<dbReference type="EMBL" id="JBHSKS010000001">
    <property type="protein sequence ID" value="MFC5190264.1"/>
    <property type="molecule type" value="Genomic_DNA"/>
</dbReference>
<feature type="transmembrane region" description="Helical" evidence="5">
    <location>
        <begin position="146"/>
        <end position="164"/>
    </location>
</feature>
<comment type="subcellular location">
    <subcellularLocation>
        <location evidence="1">Membrane</location>
        <topology evidence="1">Multi-pass membrane protein</topology>
    </subcellularLocation>
</comment>
<feature type="transmembrane region" description="Helical" evidence="5">
    <location>
        <begin position="91"/>
        <end position="108"/>
    </location>
</feature>
<dbReference type="Pfam" id="PF04932">
    <property type="entry name" value="Wzy_C"/>
    <property type="match status" value="1"/>
</dbReference>
<dbReference type="PANTHER" id="PTHR37422:SF13">
    <property type="entry name" value="LIPOPOLYSACCHARIDE BIOSYNTHESIS PROTEIN PA4999-RELATED"/>
    <property type="match status" value="1"/>
</dbReference>
<dbReference type="GO" id="GO:0016874">
    <property type="term" value="F:ligase activity"/>
    <property type="evidence" value="ECO:0007669"/>
    <property type="project" value="UniProtKB-KW"/>
</dbReference>
<feature type="transmembrane region" description="Helical" evidence="5">
    <location>
        <begin position="6"/>
        <end position="28"/>
    </location>
</feature>